<evidence type="ECO:0008006" key="4">
    <source>
        <dbReference type="Google" id="ProtNLM"/>
    </source>
</evidence>
<feature type="region of interest" description="Disordered" evidence="1">
    <location>
        <begin position="196"/>
        <end position="218"/>
    </location>
</feature>
<name>A0ABX3F3M5_ACTNA</name>
<reference evidence="2 3" key="1">
    <citation type="submission" date="2016-12" db="EMBL/GenBank/DDBJ databases">
        <title>Genomic comparison of strains in the 'Actinomyces naeslundii' group.</title>
        <authorList>
            <person name="Mughal S.R."/>
            <person name="Do T."/>
            <person name="Gilbert S.C."/>
            <person name="Witherden E.A."/>
            <person name="Didelot X."/>
            <person name="Beighton D."/>
        </authorList>
    </citation>
    <scope>NUCLEOTIDE SEQUENCE [LARGE SCALE GENOMIC DNA]</scope>
    <source>
        <strain evidence="2 3">WE6B-3</strain>
    </source>
</reference>
<sequence>MQIVYSSRKGARSIEHIGSAHDDAELAALKEVARQRLNAGQLSLDLPGLNGTDVGGKGPQALAGARRVAPITSNRMGVLLETLEAAWKAAGLDGLDGADEVFRQLVTARLIEPTSKQDSLRVLAEAGLTPVSYATVKRHLPRYAAEEFTRGLSRLLAGRARIDRASLVLFDVTTLYFETDKADGLARAGLLEGKTPGAADHGRAAHRRDRVPSTGRGL</sequence>
<evidence type="ECO:0000313" key="3">
    <source>
        <dbReference type="Proteomes" id="UP000186781"/>
    </source>
</evidence>
<keyword evidence="3" id="KW-1185">Reference proteome</keyword>
<protein>
    <recommendedName>
        <fullName evidence="4">Transposase</fullName>
    </recommendedName>
</protein>
<comment type="caution">
    <text evidence="2">The sequence shown here is derived from an EMBL/GenBank/DDBJ whole genome shotgun (WGS) entry which is preliminary data.</text>
</comment>
<accession>A0ABX3F3M5</accession>
<dbReference type="Proteomes" id="UP000186781">
    <property type="component" value="Unassembled WGS sequence"/>
</dbReference>
<evidence type="ECO:0000256" key="1">
    <source>
        <dbReference type="SAM" id="MobiDB-lite"/>
    </source>
</evidence>
<organism evidence="2 3">
    <name type="scientific">Actinomyces naeslundii</name>
    <dbReference type="NCBI Taxonomy" id="1655"/>
    <lineage>
        <taxon>Bacteria</taxon>
        <taxon>Bacillati</taxon>
        <taxon>Actinomycetota</taxon>
        <taxon>Actinomycetes</taxon>
        <taxon>Actinomycetales</taxon>
        <taxon>Actinomycetaceae</taxon>
        <taxon>Actinomyces</taxon>
    </lineage>
</organism>
<gene>
    <name evidence="2" type="ORF">BKH13_06245</name>
</gene>
<dbReference type="EMBL" id="MSKX01000017">
    <property type="protein sequence ID" value="OLO83568.1"/>
    <property type="molecule type" value="Genomic_DNA"/>
</dbReference>
<proteinExistence type="predicted"/>
<evidence type="ECO:0000313" key="2">
    <source>
        <dbReference type="EMBL" id="OLO83568.1"/>
    </source>
</evidence>